<name>A0A246BQN2_9DEIO</name>
<feature type="chain" id="PRO_5012987061" evidence="1">
    <location>
        <begin position="28"/>
        <end position="191"/>
    </location>
</feature>
<dbReference type="AlphaFoldDB" id="A0A246BQN2"/>
<reference evidence="2 3" key="1">
    <citation type="submission" date="2017-05" db="EMBL/GenBank/DDBJ databases">
        <title>De novo genome assembly of Deniococcus indicus strain DR1.</title>
        <authorList>
            <person name="Chauhan D."/>
            <person name="Yennamalli R.M."/>
            <person name="Priyadarshini R."/>
        </authorList>
    </citation>
    <scope>NUCLEOTIDE SEQUENCE [LARGE SCALE GENOMIC DNA]</scope>
    <source>
        <strain evidence="2 3">DR1</strain>
    </source>
</reference>
<feature type="signal peptide" evidence="1">
    <location>
        <begin position="1"/>
        <end position="27"/>
    </location>
</feature>
<keyword evidence="3" id="KW-1185">Reference proteome</keyword>
<protein>
    <submittedName>
        <fullName evidence="2">Uncharacterized protein</fullName>
    </submittedName>
</protein>
<keyword evidence="1" id="KW-0732">Signal</keyword>
<dbReference type="RefSeq" id="WP_143341999.1">
    <property type="nucleotide sequence ID" value="NZ_BNAM01000003.1"/>
</dbReference>
<dbReference type="OrthoDB" id="69583at2"/>
<comment type="caution">
    <text evidence="2">The sequence shown here is derived from an EMBL/GenBank/DDBJ whole genome shotgun (WGS) entry which is preliminary data.</text>
</comment>
<dbReference type="Proteomes" id="UP000197208">
    <property type="component" value="Unassembled WGS sequence"/>
</dbReference>
<sequence length="191" mass="20391">MPASARSAPRLARLFPLAALLWQGALGAPPVDPNYYPHRPGTRWTYSSGETQIVGAALTHRGVRVVPVSHQYGSTTYTQDLIEHRADGSVWLRGVNAGGRLTWYASPLNVYPPGPLSPGQSWTGSAGTLRTRSTVTGVTPLKLAGGTFNTLTIRTETTAGGKVSVQTTYFVPTVGVVRYQTADGSVIDLLR</sequence>
<gene>
    <name evidence="2" type="ORF">CBQ26_06995</name>
</gene>
<dbReference type="EMBL" id="NHMK01000009">
    <property type="protein sequence ID" value="OWL97970.1"/>
    <property type="molecule type" value="Genomic_DNA"/>
</dbReference>
<accession>A0A246BQN2</accession>
<organism evidence="2 3">
    <name type="scientific">Deinococcus indicus</name>
    <dbReference type="NCBI Taxonomy" id="223556"/>
    <lineage>
        <taxon>Bacteria</taxon>
        <taxon>Thermotogati</taxon>
        <taxon>Deinococcota</taxon>
        <taxon>Deinococci</taxon>
        <taxon>Deinococcales</taxon>
        <taxon>Deinococcaceae</taxon>
        <taxon>Deinococcus</taxon>
    </lineage>
</organism>
<evidence type="ECO:0000256" key="1">
    <source>
        <dbReference type="SAM" id="SignalP"/>
    </source>
</evidence>
<evidence type="ECO:0000313" key="3">
    <source>
        <dbReference type="Proteomes" id="UP000197208"/>
    </source>
</evidence>
<dbReference type="Gene3D" id="2.40.360.20">
    <property type="match status" value="1"/>
</dbReference>
<proteinExistence type="predicted"/>
<evidence type="ECO:0000313" key="2">
    <source>
        <dbReference type="EMBL" id="OWL97970.1"/>
    </source>
</evidence>